<proteinExistence type="inferred from homology"/>
<keyword evidence="6" id="KW-1003">Cell membrane</keyword>
<evidence type="ECO:0000256" key="1">
    <source>
        <dbReference type="ARBA" id="ARBA00002672"/>
    </source>
</evidence>
<evidence type="ECO:0000256" key="9">
    <source>
        <dbReference type="ARBA" id="ARBA00023136"/>
    </source>
</evidence>
<keyword evidence="8 10" id="KW-1133">Transmembrane helix</keyword>
<dbReference type="PANTHER" id="PTHR36122">
    <property type="entry name" value="NICOTINAMIDE RIBOSIDE TRANSPORTER PNUC"/>
    <property type="match status" value="1"/>
</dbReference>
<dbReference type="EMBL" id="JBBKYA010000002">
    <property type="protein sequence ID" value="MFD3275553.1"/>
    <property type="molecule type" value="Genomic_DNA"/>
</dbReference>
<keyword evidence="12" id="KW-1185">Reference proteome</keyword>
<evidence type="ECO:0000256" key="3">
    <source>
        <dbReference type="ARBA" id="ARBA00006669"/>
    </source>
</evidence>
<evidence type="ECO:0000313" key="12">
    <source>
        <dbReference type="Proteomes" id="UP001598114"/>
    </source>
</evidence>
<keyword evidence="7 10" id="KW-0812">Transmembrane</keyword>
<sequence length="182" mass="20771">MIEAAGIVTSLLGVYFSSQRKASAWLWNMLASGIYMYVFYEAGLYSDMELQGIFILMALYGLYQWKQVDEAWKPSKNSWGQTIIGIAIAGCYGIIAGYLHNRFSTQVKSAYWDATLTGLSMLGTYWAAQRKIENWILWICVDLAYVGMYLVNGLWGTAALYLVFVFMAIYGWISWHNKLKIK</sequence>
<feature type="transmembrane region" description="Helical" evidence="10">
    <location>
        <begin position="77"/>
        <end position="98"/>
    </location>
</feature>
<evidence type="ECO:0000256" key="6">
    <source>
        <dbReference type="ARBA" id="ARBA00022475"/>
    </source>
</evidence>
<evidence type="ECO:0000256" key="8">
    <source>
        <dbReference type="ARBA" id="ARBA00022989"/>
    </source>
</evidence>
<organism evidence="11 12">
    <name type="scientific">Aquirufa echingensis</name>
    <dbReference type="NCBI Taxonomy" id="3096516"/>
    <lineage>
        <taxon>Bacteria</taxon>
        <taxon>Pseudomonadati</taxon>
        <taxon>Bacteroidota</taxon>
        <taxon>Cytophagia</taxon>
        <taxon>Cytophagales</taxon>
        <taxon>Flectobacillaceae</taxon>
        <taxon>Aquirufa</taxon>
    </lineage>
</organism>
<comment type="similarity">
    <text evidence="3">Belongs to the nicotinamide ribonucleoside (NR) uptake permease (TC 4.B.1) family.</text>
</comment>
<dbReference type="InterPro" id="IPR006419">
    <property type="entry name" value="NMN_transpt_PnuC"/>
</dbReference>
<keyword evidence="5" id="KW-0813">Transport</keyword>
<evidence type="ECO:0000313" key="11">
    <source>
        <dbReference type="EMBL" id="MFD3275553.1"/>
    </source>
</evidence>
<evidence type="ECO:0000256" key="4">
    <source>
        <dbReference type="ARBA" id="ARBA00017522"/>
    </source>
</evidence>
<gene>
    <name evidence="11" type="primary">pnuC</name>
    <name evidence="11" type="ORF">SKC38_04840</name>
</gene>
<evidence type="ECO:0000256" key="10">
    <source>
        <dbReference type="SAM" id="Phobius"/>
    </source>
</evidence>
<name>A0ABW6D3D5_9BACT</name>
<evidence type="ECO:0000256" key="2">
    <source>
        <dbReference type="ARBA" id="ARBA00004651"/>
    </source>
</evidence>
<protein>
    <recommendedName>
        <fullName evidence="4">Nicotinamide riboside transporter PnuC</fullName>
    </recommendedName>
</protein>
<comment type="function">
    <text evidence="1">Required for nicotinamide riboside transport across the inner membrane.</text>
</comment>
<dbReference type="Pfam" id="PF04973">
    <property type="entry name" value="NMN_transporter"/>
    <property type="match status" value="1"/>
</dbReference>
<comment type="subcellular location">
    <subcellularLocation>
        <location evidence="2">Cell membrane</location>
        <topology evidence="2">Multi-pass membrane protein</topology>
    </subcellularLocation>
</comment>
<dbReference type="RefSeq" id="WP_377975588.1">
    <property type="nucleotide sequence ID" value="NZ_JBBKYA010000002.1"/>
</dbReference>
<dbReference type="PANTHER" id="PTHR36122:SF2">
    <property type="entry name" value="NICOTINAMIDE RIBOSIDE TRANSPORTER PNUC"/>
    <property type="match status" value="1"/>
</dbReference>
<keyword evidence="9 10" id="KW-0472">Membrane</keyword>
<dbReference type="NCBIfam" id="TIGR01528">
    <property type="entry name" value="NMN_trans_PnuC"/>
    <property type="match status" value="1"/>
</dbReference>
<feature type="transmembrane region" description="Helical" evidence="10">
    <location>
        <begin position="25"/>
        <end position="42"/>
    </location>
</feature>
<comment type="caution">
    <text evidence="11">The sequence shown here is derived from an EMBL/GenBank/DDBJ whole genome shotgun (WGS) entry which is preliminary data.</text>
</comment>
<dbReference type="Proteomes" id="UP001598114">
    <property type="component" value="Unassembled WGS sequence"/>
</dbReference>
<evidence type="ECO:0000256" key="7">
    <source>
        <dbReference type="ARBA" id="ARBA00022692"/>
    </source>
</evidence>
<feature type="transmembrane region" description="Helical" evidence="10">
    <location>
        <begin position="158"/>
        <end position="175"/>
    </location>
</feature>
<evidence type="ECO:0000256" key="5">
    <source>
        <dbReference type="ARBA" id="ARBA00022448"/>
    </source>
</evidence>
<feature type="transmembrane region" description="Helical" evidence="10">
    <location>
        <begin position="135"/>
        <end position="152"/>
    </location>
</feature>
<reference evidence="11 12" key="1">
    <citation type="submission" date="2024-03" db="EMBL/GenBank/DDBJ databases">
        <title>Aquirufa genome sequencing.</title>
        <authorList>
            <person name="Pitt A."/>
            <person name="Hahn M.W."/>
        </authorList>
    </citation>
    <scope>NUCLEOTIDE SEQUENCE [LARGE SCALE GENOMIC DNA]</scope>
    <source>
        <strain evidence="11 12">PLAD-142S6K</strain>
    </source>
</reference>
<accession>A0ABW6D3D5</accession>